<feature type="compositionally biased region" description="Low complexity" evidence="12">
    <location>
        <begin position="46"/>
        <end position="57"/>
    </location>
</feature>
<dbReference type="PANTHER" id="PTHR43065:SF10">
    <property type="entry name" value="PEROXIDE STRESS-ACTIVATED HISTIDINE KINASE MAK3"/>
    <property type="match status" value="1"/>
</dbReference>
<feature type="region of interest" description="Disordered" evidence="12">
    <location>
        <begin position="1005"/>
        <end position="1047"/>
    </location>
</feature>
<dbReference type="InterPro" id="IPR035965">
    <property type="entry name" value="PAS-like_dom_sf"/>
</dbReference>
<dbReference type="Gene3D" id="3.30.450.20">
    <property type="entry name" value="PAS domain"/>
    <property type="match status" value="1"/>
</dbReference>
<dbReference type="Pfam" id="PF01590">
    <property type="entry name" value="GAF"/>
    <property type="match status" value="1"/>
</dbReference>
<dbReference type="Gene3D" id="3.30.565.10">
    <property type="entry name" value="Histidine kinase-like ATPase, C-terminal domain"/>
    <property type="match status" value="1"/>
</dbReference>
<feature type="compositionally biased region" description="Low complexity" evidence="12">
    <location>
        <begin position="1021"/>
        <end position="1033"/>
    </location>
</feature>
<dbReference type="Pfam" id="PF02518">
    <property type="entry name" value="HATPase_c"/>
    <property type="match status" value="1"/>
</dbReference>
<dbReference type="SUPFAM" id="SSF52172">
    <property type="entry name" value="CheY-like"/>
    <property type="match status" value="1"/>
</dbReference>
<name>A0A1Y2ENF5_9BASI</name>
<dbReference type="Pfam" id="PF00512">
    <property type="entry name" value="HisKA"/>
    <property type="match status" value="1"/>
</dbReference>
<dbReference type="EMBL" id="MCGR01000048">
    <property type="protein sequence ID" value="ORY73093.1"/>
    <property type="molecule type" value="Genomic_DNA"/>
</dbReference>
<dbReference type="InterPro" id="IPR016132">
    <property type="entry name" value="Phyto_chromo_attachment"/>
</dbReference>
<protein>
    <submittedName>
        <fullName evidence="16">Uncharacterized protein</fullName>
    </submittedName>
</protein>
<dbReference type="InterPro" id="IPR036890">
    <property type="entry name" value="HATPase_C_sf"/>
</dbReference>
<dbReference type="InterPro" id="IPR003018">
    <property type="entry name" value="GAF"/>
</dbReference>
<dbReference type="InterPro" id="IPR013654">
    <property type="entry name" value="PAS_2"/>
</dbReference>
<dbReference type="Pfam" id="PF00072">
    <property type="entry name" value="Response_reg"/>
    <property type="match status" value="1"/>
</dbReference>
<evidence type="ECO:0000259" key="15">
    <source>
        <dbReference type="PROSITE" id="PS50110"/>
    </source>
</evidence>
<dbReference type="Pfam" id="PF00360">
    <property type="entry name" value="PHY"/>
    <property type="match status" value="1"/>
</dbReference>
<dbReference type="PROSITE" id="PS50109">
    <property type="entry name" value="HIS_KIN"/>
    <property type="match status" value="1"/>
</dbReference>
<dbReference type="InterPro" id="IPR003594">
    <property type="entry name" value="HATPase_dom"/>
</dbReference>
<evidence type="ECO:0000256" key="6">
    <source>
        <dbReference type="ARBA" id="ARBA00022777"/>
    </source>
</evidence>
<dbReference type="InterPro" id="IPR043150">
    <property type="entry name" value="Phytochrome_PHY_sf"/>
</dbReference>
<comment type="caution">
    <text evidence="16">The sequence shown here is derived from an EMBL/GenBank/DDBJ whole genome shotgun (WGS) entry which is preliminary data.</text>
</comment>
<dbReference type="SMART" id="SM00387">
    <property type="entry name" value="HATPase_c"/>
    <property type="match status" value="1"/>
</dbReference>
<dbReference type="Proteomes" id="UP000193467">
    <property type="component" value="Unassembled WGS sequence"/>
</dbReference>
<dbReference type="GO" id="GO:0009584">
    <property type="term" value="P:detection of visible light"/>
    <property type="evidence" value="ECO:0007669"/>
    <property type="project" value="InterPro"/>
</dbReference>
<evidence type="ECO:0000256" key="12">
    <source>
        <dbReference type="SAM" id="MobiDB-lite"/>
    </source>
</evidence>
<dbReference type="PRINTS" id="PR00344">
    <property type="entry name" value="BCTRLSENSOR"/>
</dbReference>
<evidence type="ECO:0000256" key="3">
    <source>
        <dbReference type="ARBA" id="ARBA00022606"/>
    </source>
</evidence>
<organism evidence="16 17">
    <name type="scientific">Leucosporidium creatinivorum</name>
    <dbReference type="NCBI Taxonomy" id="106004"/>
    <lineage>
        <taxon>Eukaryota</taxon>
        <taxon>Fungi</taxon>
        <taxon>Dikarya</taxon>
        <taxon>Basidiomycota</taxon>
        <taxon>Pucciniomycotina</taxon>
        <taxon>Microbotryomycetes</taxon>
        <taxon>Leucosporidiales</taxon>
        <taxon>Leucosporidium</taxon>
    </lineage>
</organism>
<feature type="region of interest" description="Disordered" evidence="12">
    <location>
        <begin position="1"/>
        <end position="112"/>
    </location>
</feature>
<feature type="domain" description="Response regulatory" evidence="15">
    <location>
        <begin position="1054"/>
        <end position="1183"/>
    </location>
</feature>
<keyword evidence="10" id="KW-0675">Receptor</keyword>
<evidence type="ECO:0000256" key="4">
    <source>
        <dbReference type="ARBA" id="ARBA00022679"/>
    </source>
</evidence>
<keyword evidence="5" id="KW-0547">Nucleotide-binding</keyword>
<keyword evidence="9" id="KW-0902">Two-component regulatory system</keyword>
<dbReference type="InterPro" id="IPR011006">
    <property type="entry name" value="CheY-like_superfamily"/>
</dbReference>
<dbReference type="GO" id="GO:0005524">
    <property type="term" value="F:ATP binding"/>
    <property type="evidence" value="ECO:0007669"/>
    <property type="project" value="UniProtKB-KW"/>
</dbReference>
<accession>A0A1Y2ENF5</accession>
<feature type="compositionally biased region" description="Polar residues" evidence="12">
    <location>
        <begin position="62"/>
        <end position="72"/>
    </location>
</feature>
<feature type="domain" description="Phytochrome chromophore attachment site" evidence="13">
    <location>
        <begin position="355"/>
        <end position="517"/>
    </location>
</feature>
<dbReference type="PROSITE" id="PS50110">
    <property type="entry name" value="RESPONSE_REGULATORY"/>
    <property type="match status" value="1"/>
</dbReference>
<evidence type="ECO:0000313" key="17">
    <source>
        <dbReference type="Proteomes" id="UP000193467"/>
    </source>
</evidence>
<dbReference type="GO" id="GO:0009881">
    <property type="term" value="F:photoreceptor activity"/>
    <property type="evidence" value="ECO:0007669"/>
    <property type="project" value="UniProtKB-KW"/>
</dbReference>
<dbReference type="PROSITE" id="PS50046">
    <property type="entry name" value="PHYTOCHROME_2"/>
    <property type="match status" value="1"/>
</dbReference>
<dbReference type="Gene3D" id="3.30.450.40">
    <property type="match status" value="1"/>
</dbReference>
<evidence type="ECO:0000256" key="10">
    <source>
        <dbReference type="ARBA" id="ARBA00023170"/>
    </source>
</evidence>
<feature type="modified residue" description="4-aspartylphosphate" evidence="11">
    <location>
        <position position="1104"/>
    </location>
</feature>
<dbReference type="InterPro" id="IPR001789">
    <property type="entry name" value="Sig_transdc_resp-reg_receiver"/>
</dbReference>
<reference evidence="16 17" key="1">
    <citation type="submission" date="2016-07" db="EMBL/GenBank/DDBJ databases">
        <title>Pervasive Adenine N6-methylation of Active Genes in Fungi.</title>
        <authorList>
            <consortium name="DOE Joint Genome Institute"/>
            <person name="Mondo S.J."/>
            <person name="Dannebaum R.O."/>
            <person name="Kuo R.C."/>
            <person name="Labutti K."/>
            <person name="Haridas S."/>
            <person name="Kuo A."/>
            <person name="Salamov A."/>
            <person name="Ahrendt S.R."/>
            <person name="Lipzen A."/>
            <person name="Sullivan W."/>
            <person name="Andreopoulos W.B."/>
            <person name="Clum A."/>
            <person name="Lindquist E."/>
            <person name="Daum C."/>
            <person name="Ramamoorthy G.K."/>
            <person name="Gryganskyi A."/>
            <person name="Culley D."/>
            <person name="Magnuson J.K."/>
            <person name="James T.Y."/>
            <person name="O'Malley M.A."/>
            <person name="Stajich J.E."/>
            <person name="Spatafora J.W."/>
            <person name="Visel A."/>
            <person name="Grigoriev I.V."/>
        </authorList>
    </citation>
    <scope>NUCLEOTIDE SEQUENCE [LARGE SCALE GENOMIC DNA]</scope>
    <source>
        <strain evidence="16 17">62-1032</strain>
    </source>
</reference>
<gene>
    <name evidence="16" type="ORF">BCR35DRAFT_354215</name>
</gene>
<keyword evidence="2 11" id="KW-0597">Phosphoprotein</keyword>
<feature type="compositionally biased region" description="Low complexity" evidence="12">
    <location>
        <begin position="7"/>
        <end position="20"/>
    </location>
</feature>
<keyword evidence="6" id="KW-0418">Kinase</keyword>
<dbReference type="Gene3D" id="3.30.450.270">
    <property type="match status" value="1"/>
</dbReference>
<keyword evidence="8" id="KW-0157">Chromophore</keyword>
<keyword evidence="4" id="KW-0808">Transferase</keyword>
<dbReference type="CDD" id="cd17546">
    <property type="entry name" value="REC_hyHK_CKI1_RcsC-like"/>
    <property type="match status" value="1"/>
</dbReference>
<feature type="domain" description="Histidine kinase" evidence="14">
    <location>
        <begin position="725"/>
        <end position="964"/>
    </location>
</feature>
<sequence length="1210" mass="133521">MSLPLGSPAQQQQQESSPAQRIYPILTRHSSGSLDSPLVRPQPLKSAFSSPSSSSSFEGGQPTPTDGASSIPSRPRLAPSSRGSIASISSFGGIGLSSSSPSQEQGRERRDWGVKTERFTYVRRQDGDFILTGREGKLARCEDEPIRLPGAVQAYGCLLAFDQLDDGRLPVMQISENSDSILGFPPHEFLTADSLASLLPEDCTLDLADALDIYDRPLSPGRDRNPHPFTMTWGEEGMEKERHCVVHRPSPIDQPRRAILEVELVDDQQNPLAPPPSPPPSSAEIRISKLGLATGEELERTQEELDAATESALEPLHELGRWKKRKQRGGSGELDYLRLLADIQEQLSLASQQYSRDVFLNIVARIYKEICSFSRVMIYQFDEEHNGHVVAEQADVWKLRDVFRGLVWPASDIPPQARELYRINKIRLLYDRDQPTARICCRDAAEVDNPLDMTHCYLRAMSPVHLKYLKNMDVKSSMSVSLHLFGRLYALVAMHDYGEHGRRVPPPIRRLCVLIADSVSINLERLIYREQLEAKQVINAQVHEQAPSIASPPDLLGIMNADHGCLTIGGSTKLIGKVDDSTELLSVVNYLRQREPNDIICTNDIKADFPELTEGPTGVKDIAGFLAVPLSFGSREQIVFFRKGQDQVVNWAGNPFPGHDEITLEPRTSFKLWRQLVTGKCTPWTETEQQHASTISFVYGRFIKLWRESEGHAQSGRLNKMLMGNAAHEARSPLNLIVNYLDIALQEEGLDQNLRESLTQGATASKSLIRVVDDLLNLAKVQEGEPTPVEELFDLEEMLEEATAMHRQEALHKGLHFLVASSRAAPAPRLLVGDSSQLRKIISNLCANAVQYTTHGGVRVEWGLEERLAMEGEDIAASEAPSDVVVVFKINDTGCGMSAGTLEAIFRQLEEVVAVDSKEEEQTASIGLGLAVVSNIIKGLNGQMRVESKPGSGTSFSIAVPLRLPHSSSPTPQPPRPTTPKEKWEIDTLLSAISASHMAPPEDVLKKATPALPPPDLGVGSSRPSASRSASSPLPRDSGSTRKEISSRQDASLKILVVDDEPINRRLLEKILMREGHEVKTCEHGGELLRLLELDGDWDLVLLDLQMPHMNGVETTRAIRLRETLMPFSNRRSIAINGRLPVFACSAQIEPEQMRKIVEAGFDGVLRKPINMRRLSVVVRGAVDPASRKAGALTSKWIDGGWLEASVGAA</sequence>
<dbReference type="InterPro" id="IPR003661">
    <property type="entry name" value="HisK_dim/P_dom"/>
</dbReference>
<dbReference type="CDD" id="cd00082">
    <property type="entry name" value="HisKA"/>
    <property type="match status" value="1"/>
</dbReference>
<dbReference type="SMART" id="SM00388">
    <property type="entry name" value="HisKA"/>
    <property type="match status" value="1"/>
</dbReference>
<feature type="compositionally biased region" description="Low complexity" evidence="12">
    <location>
        <begin position="80"/>
        <end position="102"/>
    </location>
</feature>
<dbReference type="InterPro" id="IPR036097">
    <property type="entry name" value="HisK_dim/P_sf"/>
</dbReference>
<dbReference type="InterPro" id="IPR004358">
    <property type="entry name" value="Sig_transdc_His_kin-like_C"/>
</dbReference>
<keyword evidence="1" id="KW-0600">Photoreceptor protein</keyword>
<dbReference type="OrthoDB" id="2015534at2759"/>
<evidence type="ECO:0000313" key="16">
    <source>
        <dbReference type="EMBL" id="ORY73093.1"/>
    </source>
</evidence>
<keyword evidence="7" id="KW-0067">ATP-binding</keyword>
<dbReference type="PANTHER" id="PTHR43065">
    <property type="entry name" value="SENSOR HISTIDINE KINASE"/>
    <property type="match status" value="1"/>
</dbReference>
<keyword evidence="17" id="KW-1185">Reference proteome</keyword>
<dbReference type="InterPro" id="IPR005467">
    <property type="entry name" value="His_kinase_dom"/>
</dbReference>
<dbReference type="SMART" id="SM00448">
    <property type="entry name" value="REC"/>
    <property type="match status" value="1"/>
</dbReference>
<dbReference type="Gene3D" id="3.40.50.2300">
    <property type="match status" value="1"/>
</dbReference>
<dbReference type="STRING" id="106004.A0A1Y2ENF5"/>
<evidence type="ECO:0000256" key="7">
    <source>
        <dbReference type="ARBA" id="ARBA00022840"/>
    </source>
</evidence>
<dbReference type="Pfam" id="PF08446">
    <property type="entry name" value="PAS_2"/>
    <property type="match status" value="1"/>
</dbReference>
<dbReference type="SUPFAM" id="SSF55874">
    <property type="entry name" value="ATPase domain of HSP90 chaperone/DNA topoisomerase II/histidine kinase"/>
    <property type="match status" value="1"/>
</dbReference>
<dbReference type="GO" id="GO:0006355">
    <property type="term" value="P:regulation of DNA-templated transcription"/>
    <property type="evidence" value="ECO:0007669"/>
    <property type="project" value="InterPro"/>
</dbReference>
<evidence type="ECO:0000259" key="13">
    <source>
        <dbReference type="PROSITE" id="PS50046"/>
    </source>
</evidence>
<dbReference type="GO" id="GO:0000155">
    <property type="term" value="F:phosphorelay sensor kinase activity"/>
    <property type="evidence" value="ECO:0007669"/>
    <property type="project" value="InterPro"/>
</dbReference>
<evidence type="ECO:0000256" key="5">
    <source>
        <dbReference type="ARBA" id="ARBA00022741"/>
    </source>
</evidence>
<proteinExistence type="predicted"/>
<dbReference type="SUPFAM" id="SSF47384">
    <property type="entry name" value="Homodimeric domain of signal transducing histidine kinase"/>
    <property type="match status" value="1"/>
</dbReference>
<dbReference type="InterPro" id="IPR013515">
    <property type="entry name" value="Phytochrome_cen-reg"/>
</dbReference>
<evidence type="ECO:0000256" key="2">
    <source>
        <dbReference type="ARBA" id="ARBA00022553"/>
    </source>
</evidence>
<dbReference type="InterPro" id="IPR029016">
    <property type="entry name" value="GAF-like_dom_sf"/>
</dbReference>
<evidence type="ECO:0000256" key="1">
    <source>
        <dbReference type="ARBA" id="ARBA00022543"/>
    </source>
</evidence>
<keyword evidence="3" id="KW-0716">Sensory transduction</keyword>
<dbReference type="Gene3D" id="1.10.287.130">
    <property type="match status" value="1"/>
</dbReference>
<dbReference type="InParanoid" id="A0A1Y2ENF5"/>
<evidence type="ECO:0000256" key="11">
    <source>
        <dbReference type="PROSITE-ProRule" id="PRU00169"/>
    </source>
</evidence>
<dbReference type="AlphaFoldDB" id="A0A1Y2ENF5"/>
<evidence type="ECO:0000259" key="14">
    <source>
        <dbReference type="PROSITE" id="PS50109"/>
    </source>
</evidence>
<feature type="region of interest" description="Disordered" evidence="12">
    <location>
        <begin position="946"/>
        <end position="981"/>
    </location>
</feature>
<evidence type="ECO:0000256" key="8">
    <source>
        <dbReference type="ARBA" id="ARBA00022991"/>
    </source>
</evidence>
<evidence type="ECO:0000256" key="9">
    <source>
        <dbReference type="ARBA" id="ARBA00023012"/>
    </source>
</evidence>
<dbReference type="SUPFAM" id="SSF55785">
    <property type="entry name" value="PYP-like sensor domain (PAS domain)"/>
    <property type="match status" value="1"/>
</dbReference>
<dbReference type="SUPFAM" id="SSF55781">
    <property type="entry name" value="GAF domain-like"/>
    <property type="match status" value="2"/>
</dbReference>